<dbReference type="AlphaFoldDB" id="A0A9D5HSL3"/>
<reference evidence="1" key="2">
    <citation type="journal article" date="2022" name="Hortic Res">
        <title>The genome of Dioscorea zingiberensis sheds light on the biosynthesis, origin and evolution of the medicinally important diosgenin saponins.</title>
        <authorList>
            <person name="Li Y."/>
            <person name="Tan C."/>
            <person name="Li Z."/>
            <person name="Guo J."/>
            <person name="Li S."/>
            <person name="Chen X."/>
            <person name="Wang C."/>
            <person name="Dai X."/>
            <person name="Yang H."/>
            <person name="Song W."/>
            <person name="Hou L."/>
            <person name="Xu J."/>
            <person name="Tong Z."/>
            <person name="Xu A."/>
            <person name="Yuan X."/>
            <person name="Wang W."/>
            <person name="Yang Q."/>
            <person name="Chen L."/>
            <person name="Sun Z."/>
            <person name="Wang K."/>
            <person name="Pan B."/>
            <person name="Chen J."/>
            <person name="Bao Y."/>
            <person name="Liu F."/>
            <person name="Qi X."/>
            <person name="Gang D.R."/>
            <person name="Wen J."/>
            <person name="Li J."/>
        </authorList>
    </citation>
    <scope>NUCLEOTIDE SEQUENCE</scope>
    <source>
        <strain evidence="1">Dzin_1.0</strain>
    </source>
</reference>
<proteinExistence type="predicted"/>
<accession>A0A9D5HSL3</accession>
<evidence type="ECO:0000313" key="1">
    <source>
        <dbReference type="EMBL" id="KAJ0986522.1"/>
    </source>
</evidence>
<sequence length="139" mass="15563">MLQIYSVGVSVFLGGNKPSRTGDVRGDISVNFSCDPDISWKLVDLALEEIYYLQDQGPSGEDVSTILEIEQRAHENGLQENYYWMDRILRSYQSRAYFGDVSASFEIQDEGRAKILAAAAGAVVLSVSLWRYLRTTVNS</sequence>
<dbReference type="EMBL" id="JAGGNH010000001">
    <property type="protein sequence ID" value="KAJ0986522.1"/>
    <property type="molecule type" value="Genomic_DNA"/>
</dbReference>
<protein>
    <submittedName>
        <fullName evidence="1">Uncharacterized protein</fullName>
    </submittedName>
</protein>
<gene>
    <name evidence="1" type="ORF">J5N97_004878</name>
</gene>
<dbReference type="Proteomes" id="UP001085076">
    <property type="component" value="Miscellaneous, Linkage group lg01"/>
</dbReference>
<keyword evidence="2" id="KW-1185">Reference proteome</keyword>
<comment type="caution">
    <text evidence="1">The sequence shown here is derived from an EMBL/GenBank/DDBJ whole genome shotgun (WGS) entry which is preliminary data.</text>
</comment>
<reference evidence="1" key="1">
    <citation type="submission" date="2021-03" db="EMBL/GenBank/DDBJ databases">
        <authorList>
            <person name="Li Z."/>
            <person name="Yang C."/>
        </authorList>
    </citation>
    <scope>NUCLEOTIDE SEQUENCE</scope>
    <source>
        <strain evidence="1">Dzin_1.0</strain>
        <tissue evidence="1">Leaf</tissue>
    </source>
</reference>
<dbReference type="OrthoDB" id="1737330at2759"/>
<evidence type="ECO:0000313" key="2">
    <source>
        <dbReference type="Proteomes" id="UP001085076"/>
    </source>
</evidence>
<organism evidence="1 2">
    <name type="scientific">Dioscorea zingiberensis</name>
    <dbReference type="NCBI Taxonomy" id="325984"/>
    <lineage>
        <taxon>Eukaryota</taxon>
        <taxon>Viridiplantae</taxon>
        <taxon>Streptophyta</taxon>
        <taxon>Embryophyta</taxon>
        <taxon>Tracheophyta</taxon>
        <taxon>Spermatophyta</taxon>
        <taxon>Magnoliopsida</taxon>
        <taxon>Liliopsida</taxon>
        <taxon>Dioscoreales</taxon>
        <taxon>Dioscoreaceae</taxon>
        <taxon>Dioscorea</taxon>
    </lineage>
</organism>
<name>A0A9D5HSL3_9LILI</name>